<organism evidence="13">
    <name type="scientific">uncultured marine thaumarchaeote KM3_06_C02</name>
    <dbReference type="NCBI Taxonomy" id="1455976"/>
    <lineage>
        <taxon>Archaea</taxon>
        <taxon>Nitrososphaerota</taxon>
        <taxon>environmental samples</taxon>
    </lineage>
</organism>
<keyword evidence="9 11" id="KW-0687">Ribonucleoprotein</keyword>
<evidence type="ECO:0000256" key="12">
    <source>
        <dbReference type="RuleBase" id="RU000576"/>
    </source>
</evidence>
<keyword evidence="5 11" id="KW-0863">Zinc-finger</keyword>
<dbReference type="AlphaFoldDB" id="A0A075G3Q8"/>
<comment type="cofactor">
    <cofactor evidence="11">
        <name>Zn(2+)</name>
        <dbReference type="ChEBI" id="CHEBI:29105"/>
    </cofactor>
    <text evidence="11">Binds 1 zinc ion per subunit.</text>
</comment>
<evidence type="ECO:0000256" key="5">
    <source>
        <dbReference type="ARBA" id="ARBA00022771"/>
    </source>
</evidence>
<reference evidence="13" key="1">
    <citation type="journal article" date="2014" name="Genome Biol. Evol.">
        <title>Pangenome evidence for extensive interdomain horizontal transfer affecting lineage core and shell genes in uncultured planktonic thaumarchaeota and euryarchaeota.</title>
        <authorList>
            <person name="Deschamps P."/>
            <person name="Zivanovic Y."/>
            <person name="Moreira D."/>
            <person name="Rodriguez-Valera F."/>
            <person name="Lopez-Garcia P."/>
        </authorList>
    </citation>
    <scope>NUCLEOTIDE SEQUENCE</scope>
</reference>
<feature type="zinc finger region" description="C4-type" evidence="11">
    <location>
        <begin position="20"/>
        <end position="38"/>
    </location>
</feature>
<dbReference type="NCBIfam" id="NF003214">
    <property type="entry name" value="PRK04179.1"/>
    <property type="match status" value="1"/>
</dbReference>
<feature type="binding site" evidence="11">
    <location>
        <position position="35"/>
    </location>
    <ligand>
        <name>Zn(2+)</name>
        <dbReference type="ChEBI" id="CHEBI:29105"/>
    </ligand>
</feature>
<evidence type="ECO:0000256" key="2">
    <source>
        <dbReference type="ARBA" id="ARBA00009805"/>
    </source>
</evidence>
<keyword evidence="4 11" id="KW-0699">rRNA-binding</keyword>
<evidence type="ECO:0000256" key="9">
    <source>
        <dbReference type="ARBA" id="ARBA00023274"/>
    </source>
</evidence>
<comment type="function">
    <text evidence="12">Component of the large ribosomal subunit. The ribosome is a large ribonucleoprotein complex responsible for the synthesis of proteins in the cell.</text>
</comment>
<sequence length="55" mass="6636">MVRGTTSFGLMSKGKTHMRCRRCGRHSYHLRHKECAYCGFGRSAKLRKYKWNHYR</sequence>
<feature type="binding site" evidence="11">
    <location>
        <position position="23"/>
    </location>
    <ligand>
        <name>Zn(2+)</name>
        <dbReference type="ChEBI" id="CHEBI:29105"/>
    </ligand>
</feature>
<dbReference type="HAMAP" id="MF_00547">
    <property type="entry name" value="Ribosomal_eL37"/>
    <property type="match status" value="1"/>
</dbReference>
<keyword evidence="7 11" id="KW-0694">RNA-binding</keyword>
<dbReference type="GO" id="GO:0019843">
    <property type="term" value="F:rRNA binding"/>
    <property type="evidence" value="ECO:0007669"/>
    <property type="project" value="UniProtKB-KW"/>
</dbReference>
<name>A0A075G3Q8_9ARCH</name>
<dbReference type="InterPro" id="IPR001569">
    <property type="entry name" value="Ribosomal_eL37"/>
</dbReference>
<evidence type="ECO:0000256" key="7">
    <source>
        <dbReference type="ARBA" id="ARBA00022884"/>
    </source>
</evidence>
<evidence type="ECO:0000256" key="8">
    <source>
        <dbReference type="ARBA" id="ARBA00022980"/>
    </source>
</evidence>
<accession>A0A075G3Q8</accession>
<dbReference type="EMBL" id="KF900541">
    <property type="protein sequence ID" value="AIE98685.1"/>
    <property type="molecule type" value="Genomic_DNA"/>
</dbReference>
<evidence type="ECO:0000256" key="1">
    <source>
        <dbReference type="ARBA" id="ARBA00003058"/>
    </source>
</evidence>
<dbReference type="InterPro" id="IPR011332">
    <property type="entry name" value="Ribosomal_zn-bd"/>
</dbReference>
<dbReference type="GO" id="GO:0006412">
    <property type="term" value="P:translation"/>
    <property type="evidence" value="ECO:0007669"/>
    <property type="project" value="UniProtKB-UniRule"/>
</dbReference>
<dbReference type="Gene3D" id="2.20.25.30">
    <property type="match status" value="1"/>
</dbReference>
<dbReference type="GO" id="GO:0005840">
    <property type="term" value="C:ribosome"/>
    <property type="evidence" value="ECO:0007669"/>
    <property type="project" value="UniProtKB-KW"/>
</dbReference>
<dbReference type="FunFam" id="2.20.25.30:FF:000003">
    <property type="entry name" value="50S ribosomal protein L37e"/>
    <property type="match status" value="1"/>
</dbReference>
<proteinExistence type="inferred from homology"/>
<comment type="function">
    <text evidence="1 11">Binds to the 23S rRNA.</text>
</comment>
<keyword evidence="3 11" id="KW-0479">Metal-binding</keyword>
<keyword evidence="8 11" id="KW-0689">Ribosomal protein</keyword>
<comment type="similarity">
    <text evidence="2 11 12">Belongs to the eukaryotic ribosomal protein eL37 family.</text>
</comment>
<dbReference type="GO" id="GO:1990904">
    <property type="term" value="C:ribonucleoprotein complex"/>
    <property type="evidence" value="ECO:0007669"/>
    <property type="project" value="UniProtKB-KW"/>
</dbReference>
<evidence type="ECO:0000256" key="3">
    <source>
        <dbReference type="ARBA" id="ARBA00022723"/>
    </source>
</evidence>
<evidence type="ECO:0000313" key="13">
    <source>
        <dbReference type="EMBL" id="AIE98685.1"/>
    </source>
</evidence>
<evidence type="ECO:0000256" key="11">
    <source>
        <dbReference type="HAMAP-Rule" id="MF_00547"/>
    </source>
</evidence>
<evidence type="ECO:0000256" key="6">
    <source>
        <dbReference type="ARBA" id="ARBA00022833"/>
    </source>
</evidence>
<dbReference type="PROSITE" id="PS01077">
    <property type="entry name" value="RIBOSOMAL_L37E"/>
    <property type="match status" value="1"/>
</dbReference>
<evidence type="ECO:0000256" key="4">
    <source>
        <dbReference type="ARBA" id="ARBA00022730"/>
    </source>
</evidence>
<dbReference type="GO" id="GO:0003735">
    <property type="term" value="F:structural constituent of ribosome"/>
    <property type="evidence" value="ECO:0007669"/>
    <property type="project" value="InterPro"/>
</dbReference>
<evidence type="ECO:0000256" key="10">
    <source>
        <dbReference type="ARBA" id="ARBA00035225"/>
    </source>
</evidence>
<dbReference type="GO" id="GO:0008270">
    <property type="term" value="F:zinc ion binding"/>
    <property type="evidence" value="ECO:0007669"/>
    <property type="project" value="UniProtKB-UniRule"/>
</dbReference>
<dbReference type="InterPro" id="IPR018267">
    <property type="entry name" value="Ribosomal_eL37_CS"/>
</dbReference>
<gene>
    <name evidence="13" type="primary">RP-L37e</name>
    <name evidence="13" type="synonym">RPL37</name>
    <name evidence="11" type="synonym">rpl37e</name>
</gene>
<feature type="binding site" evidence="11">
    <location>
        <position position="20"/>
    </location>
    <ligand>
        <name>Zn(2+)</name>
        <dbReference type="ChEBI" id="CHEBI:29105"/>
    </ligand>
</feature>
<dbReference type="Pfam" id="PF01907">
    <property type="entry name" value="Ribosomal_L37e"/>
    <property type="match status" value="1"/>
</dbReference>
<keyword evidence="6 11" id="KW-0862">Zinc</keyword>
<dbReference type="SUPFAM" id="SSF57829">
    <property type="entry name" value="Zn-binding ribosomal proteins"/>
    <property type="match status" value="1"/>
</dbReference>
<protein>
    <recommendedName>
        <fullName evidence="10 11">Large ribosomal subunit protein eL37</fullName>
    </recommendedName>
</protein>
<feature type="binding site" evidence="11">
    <location>
        <position position="38"/>
    </location>
    <ligand>
        <name>Zn(2+)</name>
        <dbReference type="ChEBI" id="CHEBI:29105"/>
    </ligand>
</feature>
<dbReference type="InterPro" id="IPR011331">
    <property type="entry name" value="Ribosomal_eL37/eL43"/>
</dbReference>